<dbReference type="Proteomes" id="UP000694388">
    <property type="component" value="Unplaced"/>
</dbReference>
<accession>A0A8C4Q205</accession>
<dbReference type="InterPro" id="IPR001611">
    <property type="entry name" value="Leu-rich_rpt"/>
</dbReference>
<evidence type="ECO:0000313" key="1">
    <source>
        <dbReference type="Ensembl" id="ENSEBUP00000008810.1"/>
    </source>
</evidence>
<dbReference type="PANTHER" id="PTHR46282">
    <property type="entry name" value="LEUCINE-RICH MELANOCYTE DIFFERENTIATION-ASSOCIATED PROTEIN"/>
    <property type="match status" value="1"/>
</dbReference>
<dbReference type="Ensembl" id="ENSEBUT00000009348.1">
    <property type="protein sequence ID" value="ENSEBUP00000008836.1"/>
    <property type="gene ID" value="ENSEBUG00000005694.1"/>
</dbReference>
<dbReference type="GeneTree" id="ENSGT00940000153289"/>
<dbReference type="AlphaFoldDB" id="A0A8C4Q205"/>
<sequence>MRQVDAEVESVGVITLPSGGLQISYVDNSCRSLPPFLGQNYGKTGTRLDVSNNRLTSLVGLEAFPYLEELILDGNHLGNDLELCFLPNLHTLSLNKNFISDLGTLLPQIATSCPVLRHLSLLANRVHPCSVLCGPDNSSHVHDDDDDDEENRRYRIWVVWNIPSLYFLDSLPVSKEERKESQQRGEFLRVVRPTKLKREIKPLDSSTPFTPLSLEERDPADVRGQGFKLVHLNFHILSFYHHRMYFNISWKSQIT</sequence>
<dbReference type="Gene3D" id="3.80.10.10">
    <property type="entry name" value="Ribonuclease Inhibitor"/>
    <property type="match status" value="1"/>
</dbReference>
<keyword evidence="2" id="KW-1185">Reference proteome</keyword>
<dbReference type="SUPFAM" id="SSF52058">
    <property type="entry name" value="L domain-like"/>
    <property type="match status" value="1"/>
</dbReference>
<dbReference type="PROSITE" id="PS51450">
    <property type="entry name" value="LRR"/>
    <property type="match status" value="1"/>
</dbReference>
<dbReference type="PANTHER" id="PTHR46282:SF2">
    <property type="entry name" value="LEUCINE-RICH MELANOCYTE DIFFERENTIATION-ASSOCIATED PROTEIN"/>
    <property type="match status" value="1"/>
</dbReference>
<name>A0A8C4Q205_EPTBU</name>
<dbReference type="InterPro" id="IPR032675">
    <property type="entry name" value="LRR_dom_sf"/>
</dbReference>
<dbReference type="Ensembl" id="ENSEBUT00000009322.1">
    <property type="protein sequence ID" value="ENSEBUP00000008810.1"/>
    <property type="gene ID" value="ENSEBUG00000005694.1"/>
</dbReference>
<reference evidence="1" key="1">
    <citation type="submission" date="2025-05" db="UniProtKB">
        <authorList>
            <consortium name="Ensembl"/>
        </authorList>
    </citation>
    <scope>IDENTIFICATION</scope>
</reference>
<dbReference type="InterPro" id="IPR043313">
    <property type="entry name" value="LRMDA"/>
</dbReference>
<protein>
    <submittedName>
        <fullName evidence="1">Leucine rich melanocyte differentiation associated</fullName>
    </submittedName>
</protein>
<organism evidence="1 2">
    <name type="scientific">Eptatretus burgeri</name>
    <name type="common">Inshore hagfish</name>
    <dbReference type="NCBI Taxonomy" id="7764"/>
    <lineage>
        <taxon>Eukaryota</taxon>
        <taxon>Metazoa</taxon>
        <taxon>Chordata</taxon>
        <taxon>Craniata</taxon>
        <taxon>Vertebrata</taxon>
        <taxon>Cyclostomata</taxon>
        <taxon>Myxini</taxon>
        <taxon>Myxiniformes</taxon>
        <taxon>Myxinidae</taxon>
        <taxon>Eptatretinae</taxon>
        <taxon>Eptatretus</taxon>
    </lineage>
</organism>
<dbReference type="GO" id="GO:0030318">
    <property type="term" value="P:melanocyte differentiation"/>
    <property type="evidence" value="ECO:0007669"/>
    <property type="project" value="TreeGrafter"/>
</dbReference>
<evidence type="ECO:0000313" key="2">
    <source>
        <dbReference type="Proteomes" id="UP000694388"/>
    </source>
</evidence>
<proteinExistence type="predicted"/>